<sequence>MSALQPRPTRFITHLCISVDVVLGDSTIVDSVVRATAHLLNGKDSPDEAVLTLWARVAPEGGAYLITGAAFGTTPLTLHVNEPSGMRLIPEEVDGSIDGNPTLASMDALVFCLGVLKSASADKKSGVVGGFVFLGKADGWVEFELHIFFENTARWQSWGLPSPRTLVYLDAVLDRVDEDGKVFCAIRRIFAVEPAPQQLLSALKIGQSGGGSTSKASLILGARQRNSAKTNSSALPTAVSPSNADADAEAKADIVTSSSSSTDLETPNKVSAPIAETPSAPKILRAGSSQNTPPSPSPAAPPRKRGRAE</sequence>
<name>A0AAN6JJV4_9BASI</name>
<proteinExistence type="predicted"/>
<evidence type="ECO:0000256" key="1">
    <source>
        <dbReference type="SAM" id="MobiDB-lite"/>
    </source>
</evidence>
<keyword evidence="3" id="KW-1185">Reference proteome</keyword>
<accession>A0AAN6JJV4</accession>
<feature type="compositionally biased region" description="Polar residues" evidence="1">
    <location>
        <begin position="255"/>
        <end position="269"/>
    </location>
</feature>
<gene>
    <name evidence="2" type="ORF">OC842_004684</name>
</gene>
<comment type="caution">
    <text evidence="2">The sequence shown here is derived from an EMBL/GenBank/DDBJ whole genome shotgun (WGS) entry which is preliminary data.</text>
</comment>
<dbReference type="AlphaFoldDB" id="A0AAN6JJV4"/>
<dbReference type="Proteomes" id="UP001176521">
    <property type="component" value="Unassembled WGS sequence"/>
</dbReference>
<evidence type="ECO:0000313" key="2">
    <source>
        <dbReference type="EMBL" id="KAK0528021.1"/>
    </source>
</evidence>
<feature type="region of interest" description="Disordered" evidence="1">
    <location>
        <begin position="226"/>
        <end position="309"/>
    </location>
</feature>
<protein>
    <submittedName>
        <fullName evidence="2">Uncharacterized protein</fullName>
    </submittedName>
</protein>
<dbReference type="EMBL" id="JAPDMQ010000288">
    <property type="protein sequence ID" value="KAK0528021.1"/>
    <property type="molecule type" value="Genomic_DNA"/>
</dbReference>
<organism evidence="2 3">
    <name type="scientific">Tilletia horrida</name>
    <dbReference type="NCBI Taxonomy" id="155126"/>
    <lineage>
        <taxon>Eukaryota</taxon>
        <taxon>Fungi</taxon>
        <taxon>Dikarya</taxon>
        <taxon>Basidiomycota</taxon>
        <taxon>Ustilaginomycotina</taxon>
        <taxon>Exobasidiomycetes</taxon>
        <taxon>Tilletiales</taxon>
        <taxon>Tilletiaceae</taxon>
        <taxon>Tilletia</taxon>
    </lineage>
</organism>
<evidence type="ECO:0000313" key="3">
    <source>
        <dbReference type="Proteomes" id="UP001176521"/>
    </source>
</evidence>
<reference evidence="2" key="1">
    <citation type="journal article" date="2023" name="PhytoFront">
        <title>Draft Genome Resources of Seven Strains of Tilletia horrida, Causal Agent of Kernel Smut of Rice.</title>
        <authorList>
            <person name="Khanal S."/>
            <person name="Antony Babu S."/>
            <person name="Zhou X.G."/>
        </authorList>
    </citation>
    <scope>NUCLEOTIDE SEQUENCE</scope>
    <source>
        <strain evidence="2">TX3</strain>
    </source>
</reference>
<feature type="compositionally biased region" description="Polar residues" evidence="1">
    <location>
        <begin position="226"/>
        <end position="243"/>
    </location>
</feature>